<evidence type="ECO:0000313" key="1">
    <source>
        <dbReference type="EMBL" id="ATC63688.1"/>
    </source>
</evidence>
<reference evidence="1 2" key="1">
    <citation type="submission" date="2017-09" db="EMBL/GenBank/DDBJ databases">
        <title>Complete genome sequence of Verrucomicrobial strain HZ-65, isolated from freshwater.</title>
        <authorList>
            <person name="Choi A."/>
        </authorList>
    </citation>
    <scope>NUCLEOTIDE SEQUENCE [LARGE SCALE GENOMIC DNA]</scope>
    <source>
        <strain evidence="1 2">HZ-65</strain>
    </source>
</reference>
<dbReference type="PANTHER" id="PTHR23416">
    <property type="entry name" value="SIALIC ACID SYNTHASE-RELATED"/>
    <property type="match status" value="1"/>
</dbReference>
<dbReference type="PANTHER" id="PTHR23416:SF78">
    <property type="entry name" value="LIPOPOLYSACCHARIDE BIOSYNTHESIS O-ACETYL TRANSFERASE WBBJ-RELATED"/>
    <property type="match status" value="1"/>
</dbReference>
<keyword evidence="2" id="KW-1185">Reference proteome</keyword>
<name>A0A290QED3_9BACT</name>
<accession>A0A290QED3</accession>
<gene>
    <name evidence="1" type="ORF">CMV30_06825</name>
</gene>
<dbReference type="InterPro" id="IPR001451">
    <property type="entry name" value="Hexapep"/>
</dbReference>
<dbReference type="RefSeq" id="WP_096055320.1">
    <property type="nucleotide sequence ID" value="NZ_CP023344.1"/>
</dbReference>
<dbReference type="InterPro" id="IPR051159">
    <property type="entry name" value="Hexapeptide_acetyltransf"/>
</dbReference>
<evidence type="ECO:0008006" key="3">
    <source>
        <dbReference type="Google" id="ProtNLM"/>
    </source>
</evidence>
<dbReference type="InterPro" id="IPR011004">
    <property type="entry name" value="Trimer_LpxA-like_sf"/>
</dbReference>
<dbReference type="SUPFAM" id="SSF51161">
    <property type="entry name" value="Trimeric LpxA-like enzymes"/>
    <property type="match status" value="1"/>
</dbReference>
<dbReference type="EMBL" id="CP023344">
    <property type="protein sequence ID" value="ATC63688.1"/>
    <property type="molecule type" value="Genomic_DNA"/>
</dbReference>
<evidence type="ECO:0000313" key="2">
    <source>
        <dbReference type="Proteomes" id="UP000217265"/>
    </source>
</evidence>
<sequence length="241" mass="26428">MPGPAPALAPPLSAWMLRPRMTASDLARLAWLRRLRARLFRLTHRTRIRRSGTGQRVALNDALLHRCDIELSGPGHTLIIEPGARLWDVTLRLIGENHTVIIGSHARLRGGHFLVEDRGGRLEIGGNTTMFTPMVVCSEGGAIRIGRDCLVAYGLDLRNSDGHSVLDATTRQRVNPAADTTLSDHVWIGNNCQIMKGVTIGTHSIVASRAVVTKDVPPYTLAAGLPAKILRENVDWDPQRL</sequence>
<dbReference type="KEGG" id="vbh:CMV30_06825"/>
<dbReference type="CDD" id="cd04647">
    <property type="entry name" value="LbH_MAT_like"/>
    <property type="match status" value="1"/>
</dbReference>
<dbReference type="Pfam" id="PF00132">
    <property type="entry name" value="Hexapep"/>
    <property type="match status" value="1"/>
</dbReference>
<proteinExistence type="predicted"/>
<dbReference type="Proteomes" id="UP000217265">
    <property type="component" value="Chromosome"/>
</dbReference>
<protein>
    <recommendedName>
        <fullName evidence="3">Acyltransferase</fullName>
    </recommendedName>
</protein>
<organism evidence="1 2">
    <name type="scientific">Nibricoccus aquaticus</name>
    <dbReference type="NCBI Taxonomy" id="2576891"/>
    <lineage>
        <taxon>Bacteria</taxon>
        <taxon>Pseudomonadati</taxon>
        <taxon>Verrucomicrobiota</taxon>
        <taxon>Opitutia</taxon>
        <taxon>Opitutales</taxon>
        <taxon>Opitutaceae</taxon>
        <taxon>Nibricoccus</taxon>
    </lineage>
</organism>
<dbReference type="OrthoDB" id="9801697at2"/>
<dbReference type="AlphaFoldDB" id="A0A290QED3"/>
<dbReference type="Gene3D" id="2.160.10.10">
    <property type="entry name" value="Hexapeptide repeat proteins"/>
    <property type="match status" value="1"/>
</dbReference>